<organism evidence="2 3">
    <name type="scientific">Trichomalopsis sarcophagae</name>
    <dbReference type="NCBI Taxonomy" id="543379"/>
    <lineage>
        <taxon>Eukaryota</taxon>
        <taxon>Metazoa</taxon>
        <taxon>Ecdysozoa</taxon>
        <taxon>Arthropoda</taxon>
        <taxon>Hexapoda</taxon>
        <taxon>Insecta</taxon>
        <taxon>Pterygota</taxon>
        <taxon>Neoptera</taxon>
        <taxon>Endopterygota</taxon>
        <taxon>Hymenoptera</taxon>
        <taxon>Apocrita</taxon>
        <taxon>Proctotrupomorpha</taxon>
        <taxon>Chalcidoidea</taxon>
        <taxon>Pteromalidae</taxon>
        <taxon>Pteromalinae</taxon>
        <taxon>Trichomalopsis</taxon>
    </lineage>
</organism>
<evidence type="ECO:0000313" key="2">
    <source>
        <dbReference type="EMBL" id="OXU31006.1"/>
    </source>
</evidence>
<dbReference type="EMBL" id="NNAY01000096">
    <property type="protein sequence ID" value="OXU31006.1"/>
    <property type="molecule type" value="Genomic_DNA"/>
</dbReference>
<feature type="signal peptide" evidence="1">
    <location>
        <begin position="1"/>
        <end position="19"/>
    </location>
</feature>
<evidence type="ECO:0000256" key="1">
    <source>
        <dbReference type="SAM" id="SignalP"/>
    </source>
</evidence>
<dbReference type="AlphaFoldDB" id="A0A232FJT7"/>
<protein>
    <submittedName>
        <fullName evidence="2">Uncharacterized protein</fullName>
    </submittedName>
</protein>
<gene>
    <name evidence="2" type="ORF">TSAR_014183</name>
</gene>
<name>A0A232FJT7_9HYME</name>
<feature type="chain" id="PRO_5012375838" evidence="1">
    <location>
        <begin position="20"/>
        <end position="140"/>
    </location>
</feature>
<keyword evidence="3" id="KW-1185">Reference proteome</keyword>
<reference evidence="2 3" key="1">
    <citation type="journal article" date="2017" name="Curr. Biol.">
        <title>The Evolution of Venom by Co-option of Single-Copy Genes.</title>
        <authorList>
            <person name="Martinson E.O."/>
            <person name="Mrinalini"/>
            <person name="Kelkar Y.D."/>
            <person name="Chang C.H."/>
            <person name="Werren J.H."/>
        </authorList>
    </citation>
    <scope>NUCLEOTIDE SEQUENCE [LARGE SCALE GENOMIC DNA]</scope>
    <source>
        <strain evidence="2 3">Alberta</strain>
        <tissue evidence="2">Whole body</tissue>
    </source>
</reference>
<dbReference type="OrthoDB" id="7682224at2759"/>
<keyword evidence="1" id="KW-0732">Signal</keyword>
<evidence type="ECO:0000313" key="3">
    <source>
        <dbReference type="Proteomes" id="UP000215335"/>
    </source>
</evidence>
<proteinExistence type="predicted"/>
<accession>A0A232FJT7</accession>
<sequence>MKVEIVLILMCSAIASLECRRIPGSGRPTQGRKVIEAVPKSQRPTFLAYTLGHGFMEQYRMESPHVFPFPTLLQISSELEDKFQALKKPKNFTSDLYLFVSETFRLSSADMFSLILRRKYCFPHGKCIDLENIGELCCPF</sequence>
<dbReference type="Proteomes" id="UP000215335">
    <property type="component" value="Unassembled WGS sequence"/>
</dbReference>
<comment type="caution">
    <text evidence="2">The sequence shown here is derived from an EMBL/GenBank/DDBJ whole genome shotgun (WGS) entry which is preliminary data.</text>
</comment>